<keyword evidence="2" id="KW-1185">Reference proteome</keyword>
<dbReference type="EMBL" id="CAJGYM010000022">
    <property type="protein sequence ID" value="CAD6191609.1"/>
    <property type="molecule type" value="Genomic_DNA"/>
</dbReference>
<sequence>MQVSPIPNTVNAYQLTNNSWKVTSFGRFLDGLKDLFGRFKPTSFGNRERLLGEDFWRLRPSSEMAGAALPVANPA</sequence>
<evidence type="ECO:0000313" key="1">
    <source>
        <dbReference type="EMBL" id="CAD6191609.1"/>
    </source>
</evidence>
<proteinExistence type="predicted"/>
<evidence type="ECO:0000313" key="2">
    <source>
        <dbReference type="Proteomes" id="UP000835052"/>
    </source>
</evidence>
<accession>A0A8S1H795</accession>
<protein>
    <submittedName>
        <fullName evidence="1">Uncharacterized protein</fullName>
    </submittedName>
</protein>
<reference evidence="1" key="1">
    <citation type="submission" date="2020-10" db="EMBL/GenBank/DDBJ databases">
        <authorList>
            <person name="Kikuchi T."/>
        </authorList>
    </citation>
    <scope>NUCLEOTIDE SEQUENCE</scope>
    <source>
        <strain evidence="1">NKZ352</strain>
    </source>
</reference>
<dbReference type="AlphaFoldDB" id="A0A8S1H795"/>
<comment type="caution">
    <text evidence="1">The sequence shown here is derived from an EMBL/GenBank/DDBJ whole genome shotgun (WGS) entry which is preliminary data.</text>
</comment>
<name>A0A8S1H795_9PELO</name>
<dbReference type="Proteomes" id="UP000835052">
    <property type="component" value="Unassembled WGS sequence"/>
</dbReference>
<gene>
    <name evidence="1" type="ORF">CAUJ_LOCUS7528</name>
</gene>
<organism evidence="1 2">
    <name type="scientific">Caenorhabditis auriculariae</name>
    <dbReference type="NCBI Taxonomy" id="2777116"/>
    <lineage>
        <taxon>Eukaryota</taxon>
        <taxon>Metazoa</taxon>
        <taxon>Ecdysozoa</taxon>
        <taxon>Nematoda</taxon>
        <taxon>Chromadorea</taxon>
        <taxon>Rhabditida</taxon>
        <taxon>Rhabditina</taxon>
        <taxon>Rhabditomorpha</taxon>
        <taxon>Rhabditoidea</taxon>
        <taxon>Rhabditidae</taxon>
        <taxon>Peloderinae</taxon>
        <taxon>Caenorhabditis</taxon>
    </lineage>
</organism>